<dbReference type="InterPro" id="IPR036291">
    <property type="entry name" value="NAD(P)-bd_dom_sf"/>
</dbReference>
<organism evidence="4 5">
    <name type="scientific">Gracilibacillus oryzae</name>
    <dbReference type="NCBI Taxonomy" id="1672701"/>
    <lineage>
        <taxon>Bacteria</taxon>
        <taxon>Bacillati</taxon>
        <taxon>Bacillota</taxon>
        <taxon>Bacilli</taxon>
        <taxon>Bacillales</taxon>
        <taxon>Bacillaceae</taxon>
        <taxon>Gracilibacillus</taxon>
    </lineage>
</organism>
<dbReference type="PANTHER" id="PTHR43103">
    <property type="entry name" value="NUCLEOSIDE-DIPHOSPHATE-SUGAR EPIMERASE"/>
    <property type="match status" value="1"/>
</dbReference>
<dbReference type="SUPFAM" id="SSF51735">
    <property type="entry name" value="NAD(P)-binding Rossmann-fold domains"/>
    <property type="match status" value="1"/>
</dbReference>
<dbReference type="RefSeq" id="WP_153401371.1">
    <property type="nucleotide sequence ID" value="NZ_ML762424.1"/>
</dbReference>
<dbReference type="PANTHER" id="PTHR43103:SF3">
    <property type="entry name" value="ADP-L-GLYCERO-D-MANNO-HEPTOSE-6-EPIMERASE"/>
    <property type="match status" value="1"/>
</dbReference>
<evidence type="ECO:0000256" key="1">
    <source>
        <dbReference type="ARBA" id="ARBA00022857"/>
    </source>
</evidence>
<keyword evidence="1" id="KW-0521">NADP</keyword>
<comment type="caution">
    <text evidence="4">The sequence shown here is derived from an EMBL/GenBank/DDBJ whole genome shotgun (WGS) entry which is preliminary data.</text>
</comment>
<evidence type="ECO:0000256" key="2">
    <source>
        <dbReference type="ARBA" id="ARBA00023277"/>
    </source>
</evidence>
<gene>
    <name evidence="4" type="ORF">F9U64_02705</name>
</gene>
<dbReference type="OrthoDB" id="9779902at2"/>
<protein>
    <submittedName>
        <fullName evidence="4">NAD(P)-dependent oxidoreductase</fullName>
    </submittedName>
</protein>
<reference evidence="4 5" key="1">
    <citation type="submission" date="2019-10" db="EMBL/GenBank/DDBJ databases">
        <title>Gracilibacillus sp. nov. isolated from rice seeds.</title>
        <authorList>
            <person name="He S."/>
        </authorList>
    </citation>
    <scope>NUCLEOTIDE SEQUENCE [LARGE SCALE GENOMIC DNA]</scope>
    <source>
        <strain evidence="4 5">TD8</strain>
    </source>
</reference>
<feature type="domain" description="NAD-dependent epimerase/dehydratase" evidence="3">
    <location>
        <begin position="4"/>
        <end position="172"/>
    </location>
</feature>
<dbReference type="Gene3D" id="3.40.50.720">
    <property type="entry name" value="NAD(P)-binding Rossmann-like Domain"/>
    <property type="match status" value="1"/>
</dbReference>
<evidence type="ECO:0000313" key="4">
    <source>
        <dbReference type="EMBL" id="KAB8138926.1"/>
    </source>
</evidence>
<dbReference type="EMBL" id="WEID01000012">
    <property type="protein sequence ID" value="KAB8138926.1"/>
    <property type="molecule type" value="Genomic_DNA"/>
</dbReference>
<dbReference type="AlphaFoldDB" id="A0A7C8KWG7"/>
<accession>A0A7C8KWG7</accession>
<sequence>MKKIVIIGGNGTVGKKLTAGLEKQYQVLVLDKSIQEETSTSRYVDATKYDQLLDKIPQDADVLINLLRIETDQAVEDVEAFDQMTDIFFKASYYLMMVAHTHHIPKVVFASSNHVTDYYEDNGYSTLGRKVTTNDYPAPKGLYGVLKIASEHAGFSFSYNTDLSVINIRIGSVPPDEEKAVQEDDRLHRTLLSEKDLVNIFQAAIETDKKYGTYYGVSDNENKPWDISNAISELGYKPKE</sequence>
<name>A0A7C8KWG7_9BACI</name>
<evidence type="ECO:0000259" key="3">
    <source>
        <dbReference type="Pfam" id="PF01370"/>
    </source>
</evidence>
<dbReference type="InterPro" id="IPR001509">
    <property type="entry name" value="Epimerase_deHydtase"/>
</dbReference>
<keyword evidence="5" id="KW-1185">Reference proteome</keyword>
<dbReference type="Pfam" id="PF01370">
    <property type="entry name" value="Epimerase"/>
    <property type="match status" value="1"/>
</dbReference>
<dbReference type="Proteomes" id="UP000480246">
    <property type="component" value="Unassembled WGS sequence"/>
</dbReference>
<evidence type="ECO:0000313" key="5">
    <source>
        <dbReference type="Proteomes" id="UP000480246"/>
    </source>
</evidence>
<proteinExistence type="predicted"/>
<keyword evidence="2" id="KW-0119">Carbohydrate metabolism</keyword>